<dbReference type="EMBL" id="BAAACI010000002">
    <property type="protein sequence ID" value="GAA0770025.1"/>
    <property type="molecule type" value="Genomic_DNA"/>
</dbReference>
<evidence type="ECO:0000313" key="2">
    <source>
        <dbReference type="EMBL" id="GAA0770025.1"/>
    </source>
</evidence>
<evidence type="ECO:0000313" key="3">
    <source>
        <dbReference type="Proteomes" id="UP001501047"/>
    </source>
</evidence>
<protein>
    <recommendedName>
        <fullName evidence="1">YhfM-like domain-containing protein</fullName>
    </recommendedName>
</protein>
<accession>A0ABP3VV18</accession>
<reference evidence="3" key="1">
    <citation type="journal article" date="2019" name="Int. J. Syst. Evol. Microbiol.">
        <title>The Global Catalogue of Microorganisms (GCM) 10K type strain sequencing project: providing services to taxonomists for standard genome sequencing and annotation.</title>
        <authorList>
            <consortium name="The Broad Institute Genomics Platform"/>
            <consortium name="The Broad Institute Genome Sequencing Center for Infectious Disease"/>
            <person name="Wu L."/>
            <person name="Ma J."/>
        </authorList>
    </citation>
    <scope>NUCLEOTIDE SEQUENCE [LARGE SCALE GENOMIC DNA]</scope>
    <source>
        <strain evidence="3">JCM 1417</strain>
    </source>
</reference>
<organism evidence="2 3">
    <name type="scientific">Clostridium subterminale</name>
    <dbReference type="NCBI Taxonomy" id="1550"/>
    <lineage>
        <taxon>Bacteria</taxon>
        <taxon>Bacillati</taxon>
        <taxon>Bacillota</taxon>
        <taxon>Clostridia</taxon>
        <taxon>Eubacteriales</taxon>
        <taxon>Clostridiaceae</taxon>
        <taxon>Clostridium</taxon>
    </lineage>
</organism>
<dbReference type="RefSeq" id="WP_343824651.1">
    <property type="nucleotide sequence ID" value="NZ_BAAACI010000002.1"/>
</dbReference>
<dbReference type="Proteomes" id="UP001501047">
    <property type="component" value="Unassembled WGS sequence"/>
</dbReference>
<gene>
    <name evidence="2" type="ORF">GCM10008908_12210</name>
</gene>
<dbReference type="InterPro" id="IPR058780">
    <property type="entry name" value="YhfM-like_dom"/>
</dbReference>
<name>A0ABP3VV18_CLOSU</name>
<sequence>MKFTKILIIFISVFLLMVVGCSNGIENKGNIIGVEKRVGEEDKYEHYNDITDSEEVKKVKDILGNINWKNGAVSMVCPPHYKFYFEDANGKINEIVYELWISPDKGKVELVIDSETKFVKVSERVSVELFELITGKELDSN</sequence>
<dbReference type="Pfam" id="PF26353">
    <property type="entry name" value="YhfM"/>
    <property type="match status" value="1"/>
</dbReference>
<comment type="caution">
    <text evidence="2">The sequence shown here is derived from an EMBL/GenBank/DDBJ whole genome shotgun (WGS) entry which is preliminary data.</text>
</comment>
<keyword evidence="3" id="KW-1185">Reference proteome</keyword>
<dbReference type="PROSITE" id="PS51257">
    <property type="entry name" value="PROKAR_LIPOPROTEIN"/>
    <property type="match status" value="1"/>
</dbReference>
<feature type="domain" description="YhfM-like" evidence="1">
    <location>
        <begin position="26"/>
        <end position="136"/>
    </location>
</feature>
<proteinExistence type="predicted"/>
<evidence type="ECO:0000259" key="1">
    <source>
        <dbReference type="Pfam" id="PF26353"/>
    </source>
</evidence>